<dbReference type="Proteomes" id="UP000092462">
    <property type="component" value="Unassembled WGS sequence"/>
</dbReference>
<dbReference type="GO" id="GO:0032438">
    <property type="term" value="P:melanosome organization"/>
    <property type="evidence" value="ECO:0007669"/>
    <property type="project" value="TreeGrafter"/>
</dbReference>
<dbReference type="PANTHER" id="PTHR15177">
    <property type="entry name" value="G-PROTEIN COUPLED RECEPTOR 143"/>
    <property type="match status" value="1"/>
</dbReference>
<dbReference type="GO" id="GO:0072544">
    <property type="term" value="F:L-DOPA binding"/>
    <property type="evidence" value="ECO:0007669"/>
    <property type="project" value="InterPro"/>
</dbReference>
<protein>
    <submittedName>
        <fullName evidence="1">Uncharacterized protein</fullName>
    </submittedName>
</protein>
<dbReference type="VEuPathDB" id="VectorBase:PPAI009316"/>
<sequence>MSDPTIQTFCCHHRTQLDGAIPLMGEFSTNSYLFVCMVSSFLGIMGAHYQIFVRGKQGSASNSRRLTDSGNSVNSNGHRVILWLAIADFCASLGVFVRSAMWRYFQPMMLKDDEASVVFCAVTSAWTQYFYTCTWLWTLSYAINVRSYLRGEDFSMRRYHAIVWTFGALLTSVGLTVLYYPNAE</sequence>
<dbReference type="GO" id="GO:0050848">
    <property type="term" value="P:regulation of calcium-mediated signaling"/>
    <property type="evidence" value="ECO:0007669"/>
    <property type="project" value="TreeGrafter"/>
</dbReference>
<dbReference type="GO" id="GO:0035643">
    <property type="term" value="F:L-DOPA receptor activity"/>
    <property type="evidence" value="ECO:0007669"/>
    <property type="project" value="TreeGrafter"/>
</dbReference>
<dbReference type="GO" id="GO:0035240">
    <property type="term" value="F:dopamine binding"/>
    <property type="evidence" value="ECO:0007669"/>
    <property type="project" value="InterPro"/>
</dbReference>
<dbReference type="Pfam" id="PF02101">
    <property type="entry name" value="Ocular_alb"/>
    <property type="match status" value="1"/>
</dbReference>
<name>A0A1B0DLS6_PHLPP</name>
<dbReference type="EnsemblMetazoa" id="PPAI009316-RA">
    <property type="protein sequence ID" value="PPAI009316-PA"/>
    <property type="gene ID" value="PPAI009316"/>
</dbReference>
<dbReference type="VEuPathDB" id="VectorBase:PPAPM1_004015"/>
<accession>A0A1B0DLS6</accession>
<dbReference type="AlphaFoldDB" id="A0A1B0DLS6"/>
<evidence type="ECO:0000313" key="2">
    <source>
        <dbReference type="Proteomes" id="UP000092462"/>
    </source>
</evidence>
<dbReference type="EMBL" id="AJVK01006783">
    <property type="status" value="NOT_ANNOTATED_CDS"/>
    <property type="molecule type" value="Genomic_DNA"/>
</dbReference>
<dbReference type="InterPro" id="IPR001414">
    <property type="entry name" value="GPR143"/>
</dbReference>
<organism evidence="1 2">
    <name type="scientific">Phlebotomus papatasi</name>
    <name type="common">Sandfly</name>
    <dbReference type="NCBI Taxonomy" id="29031"/>
    <lineage>
        <taxon>Eukaryota</taxon>
        <taxon>Metazoa</taxon>
        <taxon>Ecdysozoa</taxon>
        <taxon>Arthropoda</taxon>
        <taxon>Hexapoda</taxon>
        <taxon>Insecta</taxon>
        <taxon>Pterygota</taxon>
        <taxon>Neoptera</taxon>
        <taxon>Endopterygota</taxon>
        <taxon>Diptera</taxon>
        <taxon>Nematocera</taxon>
        <taxon>Psychodoidea</taxon>
        <taxon>Psychodidae</taxon>
        <taxon>Phlebotomus</taxon>
        <taxon>Phlebotomus</taxon>
    </lineage>
</organism>
<proteinExistence type="predicted"/>
<keyword evidence="2" id="KW-1185">Reference proteome</keyword>
<dbReference type="PANTHER" id="PTHR15177:SF2">
    <property type="entry name" value="G-PROTEIN COUPLED RECEPTOR 143"/>
    <property type="match status" value="1"/>
</dbReference>
<dbReference type="GO" id="GO:0072545">
    <property type="term" value="F:L-tyrosine binding"/>
    <property type="evidence" value="ECO:0007669"/>
    <property type="project" value="InterPro"/>
</dbReference>
<dbReference type="Gene3D" id="1.20.1070.10">
    <property type="entry name" value="Rhodopsin 7-helix transmembrane proteins"/>
    <property type="match status" value="1"/>
</dbReference>
<reference evidence="1" key="1">
    <citation type="submission" date="2022-08" db="UniProtKB">
        <authorList>
            <consortium name="EnsemblMetazoa"/>
        </authorList>
    </citation>
    <scope>IDENTIFICATION</scope>
    <source>
        <strain evidence="1">Israel</strain>
    </source>
</reference>
<evidence type="ECO:0000313" key="1">
    <source>
        <dbReference type="EnsemblMetazoa" id="PPAI009316-PA"/>
    </source>
</evidence>
<dbReference type="GO" id="GO:0005886">
    <property type="term" value="C:plasma membrane"/>
    <property type="evidence" value="ECO:0007669"/>
    <property type="project" value="TreeGrafter"/>
</dbReference>